<evidence type="ECO:0000256" key="2">
    <source>
        <dbReference type="ARBA" id="ARBA00023140"/>
    </source>
</evidence>
<dbReference type="InterPro" id="IPR001753">
    <property type="entry name" value="Enoyl-CoA_hydra/iso"/>
</dbReference>
<proteinExistence type="predicted"/>
<comment type="caution">
    <text evidence="4">The sequence shown here is derived from an EMBL/GenBank/DDBJ whole genome shotgun (WGS) entry which is preliminary data.</text>
</comment>
<protein>
    <submittedName>
        <fullName evidence="4">Enoyl-CoA hydratase-related protein</fullName>
    </submittedName>
</protein>
<dbReference type="InterPro" id="IPR029045">
    <property type="entry name" value="ClpP/crotonase-like_dom_sf"/>
</dbReference>
<evidence type="ECO:0000313" key="4">
    <source>
        <dbReference type="EMBL" id="MFK4751112.1"/>
    </source>
</evidence>
<accession>A0ABW8NDW7</accession>
<reference evidence="4 5" key="1">
    <citation type="submission" date="2024-03" db="EMBL/GenBank/DDBJ databases">
        <title>High-quality draft genome sequence of Oceanobacter sp. wDCs-4.</title>
        <authorList>
            <person name="Dong C."/>
        </authorList>
    </citation>
    <scope>NUCLEOTIDE SEQUENCE [LARGE SCALE GENOMIC DNA]</scope>
    <source>
        <strain evidence="5">wDCs-4</strain>
    </source>
</reference>
<dbReference type="PANTHER" id="PTHR43684">
    <property type="match status" value="1"/>
</dbReference>
<dbReference type="Gene3D" id="3.90.226.10">
    <property type="entry name" value="2-enoyl-CoA Hydratase, Chain A, domain 1"/>
    <property type="match status" value="1"/>
</dbReference>
<gene>
    <name evidence="4" type="ORF">WG929_01700</name>
</gene>
<dbReference type="Proteomes" id="UP001620597">
    <property type="component" value="Unassembled WGS sequence"/>
</dbReference>
<evidence type="ECO:0000256" key="3">
    <source>
        <dbReference type="ARBA" id="ARBA00023235"/>
    </source>
</evidence>
<name>A0ABW8NDW7_9GAMM</name>
<dbReference type="EMBL" id="JBBKTX010000002">
    <property type="protein sequence ID" value="MFK4751112.1"/>
    <property type="molecule type" value="Genomic_DNA"/>
</dbReference>
<dbReference type="CDD" id="cd06558">
    <property type="entry name" value="crotonase-like"/>
    <property type="match status" value="1"/>
</dbReference>
<dbReference type="SUPFAM" id="SSF52096">
    <property type="entry name" value="ClpP/crotonase"/>
    <property type="match status" value="1"/>
</dbReference>
<dbReference type="Pfam" id="PF00378">
    <property type="entry name" value="ECH_1"/>
    <property type="match status" value="1"/>
</dbReference>
<sequence>MFEDLLYSQDKGIALLQLNRPGVLNAIRVQTYLDLIAALTAAEQDEQVNVIVLSGSATAFSAGNDLSDLLPGGNLFAVKEGVAGIFHTLAALTKPLIVAQEGVAIGIGANILLHADLAYAGKSTRYSLPFAKIGVTSEGACSVLLAEAVGPKVAAELLLSGRFFSASEAQQWGLLNQVTEDGEALDNALAIARQISKNSQGSIRAIKRLAKEEGHVERVDRAVAIEMQLFAELLQTEETQLRIKQVLSKQ</sequence>
<dbReference type="PANTHER" id="PTHR43684:SF1">
    <property type="entry name" value="ENOYL-COA DELTA ISOMERASE 2"/>
    <property type="match status" value="1"/>
</dbReference>
<evidence type="ECO:0000256" key="1">
    <source>
        <dbReference type="ARBA" id="ARBA00004275"/>
    </source>
</evidence>
<organism evidence="4 5">
    <name type="scientific">Oceanobacter antarcticus</name>
    <dbReference type="NCBI Taxonomy" id="3133425"/>
    <lineage>
        <taxon>Bacteria</taxon>
        <taxon>Pseudomonadati</taxon>
        <taxon>Pseudomonadota</taxon>
        <taxon>Gammaproteobacteria</taxon>
        <taxon>Oceanospirillales</taxon>
        <taxon>Oceanospirillaceae</taxon>
        <taxon>Oceanobacter</taxon>
    </lineage>
</organism>
<evidence type="ECO:0000313" key="5">
    <source>
        <dbReference type="Proteomes" id="UP001620597"/>
    </source>
</evidence>
<keyword evidence="2" id="KW-0576">Peroxisome</keyword>
<keyword evidence="5" id="KW-1185">Reference proteome</keyword>
<dbReference type="RefSeq" id="WP_416204630.1">
    <property type="nucleotide sequence ID" value="NZ_JBBKTX010000002.1"/>
</dbReference>
<keyword evidence="3" id="KW-0413">Isomerase</keyword>
<comment type="subcellular location">
    <subcellularLocation>
        <location evidence="1">Peroxisome</location>
    </subcellularLocation>
</comment>
<dbReference type="InterPro" id="IPR051053">
    <property type="entry name" value="ECH/Chromodomain_protein"/>
</dbReference>